<dbReference type="InterPro" id="IPR029058">
    <property type="entry name" value="AB_hydrolase_fold"/>
</dbReference>
<dbReference type="PANTHER" id="PTHR48081:SF6">
    <property type="entry name" value="PEPTIDASE S9 PROLYL OLIGOPEPTIDASE CATALYTIC DOMAIN-CONTAINING PROTEIN"/>
    <property type="match status" value="1"/>
</dbReference>
<name>A0A1E3ALR8_9FIRM</name>
<protein>
    <submittedName>
        <fullName evidence="3">Alpha/beta hydrolase family protein</fullName>
    </submittedName>
</protein>
<keyword evidence="1 3" id="KW-0378">Hydrolase</keyword>
<gene>
    <name evidence="3" type="ORF">BEH84_04039</name>
</gene>
<dbReference type="SUPFAM" id="SSF53474">
    <property type="entry name" value="alpha/beta-Hydrolases"/>
    <property type="match status" value="1"/>
</dbReference>
<dbReference type="EMBL" id="MCGI01000004">
    <property type="protein sequence ID" value="ODM09672.1"/>
    <property type="molecule type" value="Genomic_DNA"/>
</dbReference>
<evidence type="ECO:0000259" key="2">
    <source>
        <dbReference type="Pfam" id="PF20434"/>
    </source>
</evidence>
<dbReference type="GO" id="GO:0016787">
    <property type="term" value="F:hydrolase activity"/>
    <property type="evidence" value="ECO:0007669"/>
    <property type="project" value="UniProtKB-KW"/>
</dbReference>
<evidence type="ECO:0000256" key="1">
    <source>
        <dbReference type="ARBA" id="ARBA00022801"/>
    </source>
</evidence>
<dbReference type="RefSeq" id="WP_044963970.1">
    <property type="nucleotide sequence ID" value="NZ_DBFYTC010000247.1"/>
</dbReference>
<evidence type="ECO:0000313" key="4">
    <source>
        <dbReference type="Proteomes" id="UP000095003"/>
    </source>
</evidence>
<organism evidence="3 4">
    <name type="scientific">Eisenbergiella tayi</name>
    <dbReference type="NCBI Taxonomy" id="1432052"/>
    <lineage>
        <taxon>Bacteria</taxon>
        <taxon>Bacillati</taxon>
        <taxon>Bacillota</taxon>
        <taxon>Clostridia</taxon>
        <taxon>Lachnospirales</taxon>
        <taxon>Lachnospiraceae</taxon>
        <taxon>Eisenbergiella</taxon>
    </lineage>
</organism>
<feature type="domain" description="BD-FAE-like" evidence="2">
    <location>
        <begin position="47"/>
        <end position="228"/>
    </location>
</feature>
<dbReference type="InterPro" id="IPR050300">
    <property type="entry name" value="GDXG_lipolytic_enzyme"/>
</dbReference>
<accession>A0A1E3ALR8</accession>
<dbReference type="GeneID" id="93302003"/>
<dbReference type="AlphaFoldDB" id="A0A1E3ALR8"/>
<proteinExistence type="predicted"/>
<dbReference type="InterPro" id="IPR049492">
    <property type="entry name" value="BD-FAE-like_dom"/>
</dbReference>
<comment type="caution">
    <text evidence="3">The sequence shown here is derived from an EMBL/GenBank/DDBJ whole genome shotgun (WGS) entry which is preliminary data.</text>
</comment>
<dbReference type="PANTHER" id="PTHR48081">
    <property type="entry name" value="AB HYDROLASE SUPERFAMILY PROTEIN C4A8.06C"/>
    <property type="match status" value="1"/>
</dbReference>
<dbReference type="Gene3D" id="3.40.50.1820">
    <property type="entry name" value="alpha/beta hydrolase"/>
    <property type="match status" value="1"/>
</dbReference>
<dbReference type="Pfam" id="PF20434">
    <property type="entry name" value="BD-FAE"/>
    <property type="match status" value="1"/>
</dbReference>
<reference evidence="3 4" key="1">
    <citation type="submission" date="2016-07" db="EMBL/GenBank/DDBJ databases">
        <title>Characterization of isolates of Eisenbergiella tayi derived from blood cultures, using whole genome sequencing.</title>
        <authorList>
            <person name="Burdz T."/>
            <person name="Wiebe D."/>
            <person name="Huynh C."/>
            <person name="Bernard K."/>
        </authorList>
    </citation>
    <scope>NUCLEOTIDE SEQUENCE [LARGE SCALE GENOMIC DNA]</scope>
    <source>
        <strain evidence="3 4">NML 120489</strain>
    </source>
</reference>
<dbReference type="Proteomes" id="UP000095003">
    <property type="component" value="Unassembled WGS sequence"/>
</dbReference>
<sequence>MEYILSEFDREHIEGWKRMKEEIKRLNWNEVPLVTADDFTSSLIFLPPAKPENSKKGMLIICAGGGFTFKSQHEAKPVAEFFRNAGINTAILDYHVTNADPDKDRFQTKRFAMEDGIAAVRYCRYHAEELNIWEDKIAIGGFSAGGITAALTATSADTGQKESTDELLKTSARPDAALILYGAFSDTDIDRTHPYDEALMKKNASLDALCHITSNTPPMFLFQTNRDDPRIGLQFASCLARYGVPFEIHTFEEGEHGGALFNGGDREAPYYEHTSKWAEIAAGWLKMRGFCG</sequence>
<evidence type="ECO:0000313" key="3">
    <source>
        <dbReference type="EMBL" id="ODM09672.1"/>
    </source>
</evidence>